<evidence type="ECO:0000313" key="3">
    <source>
        <dbReference type="Proteomes" id="UP000002051"/>
    </source>
</evidence>
<dbReference type="HOGENOM" id="CLU_1752427_0_0_1"/>
<keyword evidence="3" id="KW-1185">Reference proteome</keyword>
<protein>
    <submittedName>
        <fullName evidence="1">PPR domain protein</fullName>
    </submittedName>
</protein>
<dbReference type="Gene3D" id="1.25.40.10">
    <property type="entry name" value="Tetratricopeptide repeat domain"/>
    <property type="match status" value="1"/>
</dbReference>
<dbReference type="PaxDb" id="3880-AES64423"/>
<evidence type="ECO:0000313" key="2">
    <source>
        <dbReference type="EnsemblPlants" id="AES64423"/>
    </source>
</evidence>
<name>G7ILR8_MEDTR</name>
<dbReference type="EnsemblPlants" id="AES64423">
    <property type="protein sequence ID" value="AES64423"/>
    <property type="gene ID" value="MTR_2g025230"/>
</dbReference>
<reference evidence="2" key="3">
    <citation type="submission" date="2015-04" db="UniProtKB">
        <authorList>
            <consortium name="EnsemblPlants"/>
        </authorList>
    </citation>
    <scope>IDENTIFICATION</scope>
    <source>
        <strain evidence="2">cv. Jemalong A17</strain>
    </source>
</reference>
<reference evidence="1 3" key="1">
    <citation type="journal article" date="2011" name="Nature">
        <title>The Medicago genome provides insight into the evolution of rhizobial symbioses.</title>
        <authorList>
            <person name="Young N.D."/>
            <person name="Debelle F."/>
            <person name="Oldroyd G.E."/>
            <person name="Geurts R."/>
            <person name="Cannon S.B."/>
            <person name="Udvardi M.K."/>
            <person name="Benedito V.A."/>
            <person name="Mayer K.F."/>
            <person name="Gouzy J."/>
            <person name="Schoof H."/>
            <person name="Van de Peer Y."/>
            <person name="Proost S."/>
            <person name="Cook D.R."/>
            <person name="Meyers B.C."/>
            <person name="Spannagl M."/>
            <person name="Cheung F."/>
            <person name="De Mita S."/>
            <person name="Krishnakumar V."/>
            <person name="Gundlach H."/>
            <person name="Zhou S."/>
            <person name="Mudge J."/>
            <person name="Bharti A.K."/>
            <person name="Murray J.D."/>
            <person name="Naoumkina M.A."/>
            <person name="Rosen B."/>
            <person name="Silverstein K.A."/>
            <person name="Tang H."/>
            <person name="Rombauts S."/>
            <person name="Zhao P.X."/>
            <person name="Zhou P."/>
            <person name="Barbe V."/>
            <person name="Bardou P."/>
            <person name="Bechner M."/>
            <person name="Bellec A."/>
            <person name="Berger A."/>
            <person name="Berges H."/>
            <person name="Bidwell S."/>
            <person name="Bisseling T."/>
            <person name="Choisne N."/>
            <person name="Couloux A."/>
            <person name="Denny R."/>
            <person name="Deshpande S."/>
            <person name="Dai X."/>
            <person name="Doyle J.J."/>
            <person name="Dudez A.M."/>
            <person name="Farmer A.D."/>
            <person name="Fouteau S."/>
            <person name="Franken C."/>
            <person name="Gibelin C."/>
            <person name="Gish J."/>
            <person name="Goldstein S."/>
            <person name="Gonzalez A.J."/>
            <person name="Green P.J."/>
            <person name="Hallab A."/>
            <person name="Hartog M."/>
            <person name="Hua A."/>
            <person name="Humphray S.J."/>
            <person name="Jeong D.H."/>
            <person name="Jing Y."/>
            <person name="Jocker A."/>
            <person name="Kenton S.M."/>
            <person name="Kim D.J."/>
            <person name="Klee K."/>
            <person name="Lai H."/>
            <person name="Lang C."/>
            <person name="Lin S."/>
            <person name="Macmil S.L."/>
            <person name="Magdelenat G."/>
            <person name="Matthews L."/>
            <person name="McCorrison J."/>
            <person name="Monaghan E.L."/>
            <person name="Mun J.H."/>
            <person name="Najar F.Z."/>
            <person name="Nicholson C."/>
            <person name="Noirot C."/>
            <person name="O'Bleness M."/>
            <person name="Paule C.R."/>
            <person name="Poulain J."/>
            <person name="Prion F."/>
            <person name="Qin B."/>
            <person name="Qu C."/>
            <person name="Retzel E.F."/>
            <person name="Riddle C."/>
            <person name="Sallet E."/>
            <person name="Samain S."/>
            <person name="Samson N."/>
            <person name="Sanders I."/>
            <person name="Saurat O."/>
            <person name="Scarpelli C."/>
            <person name="Schiex T."/>
            <person name="Segurens B."/>
            <person name="Severin A.J."/>
            <person name="Sherrier D.J."/>
            <person name="Shi R."/>
            <person name="Sims S."/>
            <person name="Singer S.R."/>
            <person name="Sinharoy S."/>
            <person name="Sterck L."/>
            <person name="Viollet A."/>
            <person name="Wang B.B."/>
            <person name="Wang K."/>
            <person name="Wang M."/>
            <person name="Wang X."/>
            <person name="Warfsmann J."/>
            <person name="Weissenbach J."/>
            <person name="White D.D."/>
            <person name="White J.D."/>
            <person name="Wiley G.B."/>
            <person name="Wincker P."/>
            <person name="Xing Y."/>
            <person name="Yang L."/>
            <person name="Yao Z."/>
            <person name="Ying F."/>
            <person name="Zhai J."/>
            <person name="Zhou L."/>
            <person name="Zuber A."/>
            <person name="Denarie J."/>
            <person name="Dixon R.A."/>
            <person name="May G.D."/>
            <person name="Schwartz D.C."/>
            <person name="Rogers J."/>
            <person name="Quetier F."/>
            <person name="Town C.D."/>
            <person name="Roe B.A."/>
        </authorList>
    </citation>
    <scope>NUCLEOTIDE SEQUENCE [LARGE SCALE GENOMIC DNA]</scope>
    <source>
        <strain evidence="1">A17</strain>
        <strain evidence="2 3">cv. Jemalong A17</strain>
    </source>
</reference>
<sequence>MEQLRSDGRKKESERVLVVEEREREHGGELVGEERVKKVRIRSSIGIENDNVELLRASASCDKAGHYEILSMAIRVTHNMQLRSMSFFRFFAHICLSEEAMEVFELMLLSHVEPNEVTLIAVVSACSEMGNLEMEKERIGTTTATISLD</sequence>
<reference evidence="1 3" key="2">
    <citation type="journal article" date="2014" name="BMC Genomics">
        <title>An improved genome release (version Mt4.0) for the model legume Medicago truncatula.</title>
        <authorList>
            <person name="Tang H."/>
            <person name="Krishnakumar V."/>
            <person name="Bidwell S."/>
            <person name="Rosen B."/>
            <person name="Chan A."/>
            <person name="Zhou S."/>
            <person name="Gentzbittel L."/>
            <person name="Childs K.L."/>
            <person name="Yandell M."/>
            <person name="Gundlach H."/>
            <person name="Mayer K.F."/>
            <person name="Schwartz D.C."/>
            <person name="Town C.D."/>
        </authorList>
    </citation>
    <scope>GENOME REANNOTATION</scope>
    <source>
        <strain evidence="2 3">cv. Jemalong A17</strain>
    </source>
</reference>
<evidence type="ECO:0000313" key="1">
    <source>
        <dbReference type="EMBL" id="AES64423.1"/>
    </source>
</evidence>
<gene>
    <name evidence="1" type="ordered locus">MTR_2g025230</name>
</gene>
<organism evidence="1 3">
    <name type="scientific">Medicago truncatula</name>
    <name type="common">Barrel medic</name>
    <name type="synonym">Medicago tribuloides</name>
    <dbReference type="NCBI Taxonomy" id="3880"/>
    <lineage>
        <taxon>Eukaryota</taxon>
        <taxon>Viridiplantae</taxon>
        <taxon>Streptophyta</taxon>
        <taxon>Embryophyta</taxon>
        <taxon>Tracheophyta</taxon>
        <taxon>Spermatophyta</taxon>
        <taxon>Magnoliopsida</taxon>
        <taxon>eudicotyledons</taxon>
        <taxon>Gunneridae</taxon>
        <taxon>Pentapetalae</taxon>
        <taxon>rosids</taxon>
        <taxon>fabids</taxon>
        <taxon>Fabales</taxon>
        <taxon>Fabaceae</taxon>
        <taxon>Papilionoideae</taxon>
        <taxon>50 kb inversion clade</taxon>
        <taxon>NPAAA clade</taxon>
        <taxon>Hologalegina</taxon>
        <taxon>IRL clade</taxon>
        <taxon>Trifolieae</taxon>
        <taxon>Medicago</taxon>
    </lineage>
</organism>
<dbReference type="AlphaFoldDB" id="G7ILR8"/>
<proteinExistence type="predicted"/>
<dbReference type="InterPro" id="IPR011990">
    <property type="entry name" value="TPR-like_helical_dom_sf"/>
</dbReference>
<dbReference type="EMBL" id="CM001218">
    <property type="protein sequence ID" value="AES64423.1"/>
    <property type="molecule type" value="Genomic_DNA"/>
</dbReference>
<dbReference type="Proteomes" id="UP000002051">
    <property type="component" value="Chromosome 2"/>
</dbReference>
<accession>G7ILR8</accession>